<evidence type="ECO:0000313" key="2">
    <source>
        <dbReference type="EMBL" id="KGM53736.1"/>
    </source>
</evidence>
<reference evidence="2 3" key="1">
    <citation type="submission" date="2013-08" db="EMBL/GenBank/DDBJ databases">
        <title>Genome sequencing of Lysobacter.</title>
        <authorList>
            <person name="Zhang S."/>
            <person name="Wang G."/>
        </authorList>
    </citation>
    <scope>NUCLEOTIDE SEQUENCE [LARGE SCALE GENOMIC DNA]</scope>
    <source>
        <strain evidence="2 3">GH1-9</strain>
    </source>
</reference>
<proteinExistence type="predicted"/>
<accession>A0A0A0ERY0</accession>
<dbReference type="AlphaFoldDB" id="A0A0A0ERY0"/>
<keyword evidence="1" id="KW-0732">Signal</keyword>
<evidence type="ECO:0000313" key="3">
    <source>
        <dbReference type="Proteomes" id="UP000029998"/>
    </source>
</evidence>
<feature type="signal peptide" evidence="1">
    <location>
        <begin position="1"/>
        <end position="23"/>
    </location>
</feature>
<gene>
    <name evidence="2" type="ORF">N800_06305</name>
</gene>
<sequence>MKQRTYLLSILLATTAVVPVASAQVLGGGVNIGGGAGIQTGPVNLGGAAGARGELGADTRAVERTTRAARRAAARAEAEGRA</sequence>
<dbReference type="Proteomes" id="UP000029998">
    <property type="component" value="Unassembled WGS sequence"/>
</dbReference>
<name>A0A0A0ERY0_9GAMM</name>
<keyword evidence="3" id="KW-1185">Reference proteome</keyword>
<dbReference type="EMBL" id="AVPU01000022">
    <property type="protein sequence ID" value="KGM53736.1"/>
    <property type="molecule type" value="Genomic_DNA"/>
</dbReference>
<organism evidence="2 3">
    <name type="scientific">Lysobacter daejeonensis GH1-9</name>
    <dbReference type="NCBI Taxonomy" id="1385517"/>
    <lineage>
        <taxon>Bacteria</taxon>
        <taxon>Pseudomonadati</taxon>
        <taxon>Pseudomonadota</taxon>
        <taxon>Gammaproteobacteria</taxon>
        <taxon>Lysobacterales</taxon>
        <taxon>Lysobacteraceae</taxon>
        <taxon>Aerolutibacter</taxon>
    </lineage>
</organism>
<comment type="caution">
    <text evidence="2">The sequence shown here is derived from an EMBL/GenBank/DDBJ whole genome shotgun (WGS) entry which is preliminary data.</text>
</comment>
<feature type="non-terminal residue" evidence="2">
    <location>
        <position position="82"/>
    </location>
</feature>
<protein>
    <submittedName>
        <fullName evidence="2">Uncharacterized protein</fullName>
    </submittedName>
</protein>
<feature type="chain" id="PRO_5001962483" evidence="1">
    <location>
        <begin position="24"/>
        <end position="82"/>
    </location>
</feature>
<evidence type="ECO:0000256" key="1">
    <source>
        <dbReference type="SAM" id="SignalP"/>
    </source>
</evidence>